<comment type="caution">
    <text evidence="6">The sequence shown here is derived from an EMBL/GenBank/DDBJ whole genome shotgun (WGS) entry which is preliminary data.</text>
</comment>
<dbReference type="EMBL" id="JAHESC010000085">
    <property type="protein sequence ID" value="MBT1690754.1"/>
    <property type="molecule type" value="Genomic_DNA"/>
</dbReference>
<keyword evidence="2 5" id="KW-0812">Transmembrane</keyword>
<dbReference type="Pfam" id="PF09685">
    <property type="entry name" value="MamF_MmsF"/>
    <property type="match status" value="1"/>
</dbReference>
<sequence>MSNKTLAILSYITIIGWLIAFVKNNDQNPKDELVTYHLKQGFGFFILAIAVNIATTIVVMIMPFLFFLNYVGLLLLVLWVFAIINAVNMQKKPIPVVGPMFENQFAFIG</sequence>
<evidence type="ECO:0000313" key="6">
    <source>
        <dbReference type="EMBL" id="MBT1690754.1"/>
    </source>
</evidence>
<feature type="transmembrane region" description="Helical" evidence="5">
    <location>
        <begin position="67"/>
        <end position="87"/>
    </location>
</feature>
<feature type="transmembrane region" description="Helical" evidence="5">
    <location>
        <begin position="6"/>
        <end position="22"/>
    </location>
</feature>
<evidence type="ECO:0000256" key="4">
    <source>
        <dbReference type="ARBA" id="ARBA00023136"/>
    </source>
</evidence>
<evidence type="ECO:0000256" key="1">
    <source>
        <dbReference type="ARBA" id="ARBA00004141"/>
    </source>
</evidence>
<dbReference type="Proteomes" id="UP001319180">
    <property type="component" value="Unassembled WGS sequence"/>
</dbReference>
<protein>
    <recommendedName>
        <fullName evidence="8">Import component protein</fullName>
    </recommendedName>
</protein>
<evidence type="ECO:0000256" key="2">
    <source>
        <dbReference type="ARBA" id="ARBA00022692"/>
    </source>
</evidence>
<evidence type="ECO:0000256" key="3">
    <source>
        <dbReference type="ARBA" id="ARBA00022989"/>
    </source>
</evidence>
<keyword evidence="4 5" id="KW-0472">Membrane</keyword>
<keyword evidence="3 5" id="KW-1133">Transmembrane helix</keyword>
<evidence type="ECO:0008006" key="8">
    <source>
        <dbReference type="Google" id="ProtNLM"/>
    </source>
</evidence>
<evidence type="ECO:0000313" key="7">
    <source>
        <dbReference type="Proteomes" id="UP001319180"/>
    </source>
</evidence>
<organism evidence="6 7">
    <name type="scientific">Dawidia soli</name>
    <dbReference type="NCBI Taxonomy" id="2782352"/>
    <lineage>
        <taxon>Bacteria</taxon>
        <taxon>Pseudomonadati</taxon>
        <taxon>Bacteroidota</taxon>
        <taxon>Cytophagia</taxon>
        <taxon>Cytophagales</taxon>
        <taxon>Chryseotaleaceae</taxon>
        <taxon>Dawidia</taxon>
    </lineage>
</organism>
<comment type="subcellular location">
    <subcellularLocation>
        <location evidence="1">Membrane</location>
        <topology evidence="1">Multi-pass membrane protein</topology>
    </subcellularLocation>
</comment>
<accession>A0AAP2GGP1</accession>
<reference evidence="6 7" key="1">
    <citation type="submission" date="2021-05" db="EMBL/GenBank/DDBJ databases">
        <title>A Polyphasic approach of four new species of the genus Ohtaekwangia: Ohtaekwangia histidinii sp. nov., Ohtaekwangia cretensis sp. nov., Ohtaekwangia indiensis sp. nov., Ohtaekwangia reichenbachii sp. nov. from diverse environment.</title>
        <authorList>
            <person name="Octaviana S."/>
        </authorList>
    </citation>
    <scope>NUCLEOTIDE SEQUENCE [LARGE SCALE GENOMIC DNA]</scope>
    <source>
        <strain evidence="6 7">PWU37</strain>
    </source>
</reference>
<evidence type="ECO:0000256" key="5">
    <source>
        <dbReference type="SAM" id="Phobius"/>
    </source>
</evidence>
<feature type="transmembrane region" description="Helical" evidence="5">
    <location>
        <begin position="42"/>
        <end position="61"/>
    </location>
</feature>
<dbReference type="RefSeq" id="WP_254094512.1">
    <property type="nucleotide sequence ID" value="NZ_JAHESC010000085.1"/>
</dbReference>
<name>A0AAP2GGP1_9BACT</name>
<proteinExistence type="predicted"/>
<dbReference type="InterPro" id="IPR019109">
    <property type="entry name" value="MamF_MmsF"/>
</dbReference>
<keyword evidence="7" id="KW-1185">Reference proteome</keyword>
<dbReference type="AlphaFoldDB" id="A0AAP2GGP1"/>
<gene>
    <name evidence="6" type="ORF">KK078_29590</name>
</gene>